<dbReference type="Proteomes" id="UP000231152">
    <property type="component" value="Unassembled WGS sequence"/>
</dbReference>
<dbReference type="PANTHER" id="PTHR47618:SF1">
    <property type="entry name" value="BIFUNCTIONAL OLIGORIBONUCLEASE AND PAP PHOSPHATASE NRNA"/>
    <property type="match status" value="1"/>
</dbReference>
<name>A0A2M8LF40_9BACT</name>
<reference evidence="1 2" key="1">
    <citation type="submission" date="2017-09" db="EMBL/GenBank/DDBJ databases">
        <title>Depth-based differentiation of microbial function through sediment-hosted aquifers and enrichment of novel symbionts in the deep terrestrial subsurface.</title>
        <authorList>
            <person name="Probst A.J."/>
            <person name="Ladd B."/>
            <person name="Jarett J.K."/>
            <person name="Geller-Mcgrath D.E."/>
            <person name="Sieber C.M."/>
            <person name="Emerson J.B."/>
            <person name="Anantharaman K."/>
            <person name="Thomas B.C."/>
            <person name="Malmstrom R."/>
            <person name="Stieglmeier M."/>
            <person name="Klingl A."/>
            <person name="Woyke T."/>
            <person name="Ryan C.M."/>
            <person name="Banfield J.F."/>
        </authorList>
    </citation>
    <scope>NUCLEOTIDE SEQUENCE [LARGE SCALE GENOMIC DNA]</scope>
    <source>
        <strain evidence="1">CG10_big_fil_rev_8_21_14_0_10_48_11</strain>
    </source>
</reference>
<evidence type="ECO:0000313" key="1">
    <source>
        <dbReference type="EMBL" id="PJE76060.1"/>
    </source>
</evidence>
<dbReference type="EMBL" id="PFET01000006">
    <property type="protein sequence ID" value="PJE76060.1"/>
    <property type="molecule type" value="Genomic_DNA"/>
</dbReference>
<comment type="caution">
    <text evidence="1">The sequence shown here is derived from an EMBL/GenBank/DDBJ whole genome shotgun (WGS) entry which is preliminary data.</text>
</comment>
<dbReference type="SUPFAM" id="SSF64182">
    <property type="entry name" value="DHH phosphoesterases"/>
    <property type="match status" value="1"/>
</dbReference>
<dbReference type="InterPro" id="IPR038763">
    <property type="entry name" value="DHH_sf"/>
</dbReference>
<organism evidence="1 2">
    <name type="scientific">Candidatus Uhrbacteria bacterium CG10_big_fil_rev_8_21_14_0_10_48_11</name>
    <dbReference type="NCBI Taxonomy" id="1975037"/>
    <lineage>
        <taxon>Bacteria</taxon>
        <taxon>Candidatus Uhriibacteriota</taxon>
    </lineage>
</organism>
<dbReference type="AlphaFoldDB" id="A0A2M8LF40"/>
<dbReference type="Gene3D" id="3.10.310.30">
    <property type="match status" value="1"/>
</dbReference>
<proteinExistence type="predicted"/>
<dbReference type="PANTHER" id="PTHR47618">
    <property type="entry name" value="BIFUNCTIONAL OLIGORIBONUCLEASE AND PAP PHOSPHATASE NRNA"/>
    <property type="match status" value="1"/>
</dbReference>
<accession>A0A2M8LF40</accession>
<protein>
    <recommendedName>
        <fullName evidence="3">DDH domain-containing protein</fullName>
    </recommendedName>
</protein>
<dbReference type="Gene3D" id="3.90.1640.10">
    <property type="entry name" value="inorganic pyrophosphatase (n-terminal core)"/>
    <property type="match status" value="1"/>
</dbReference>
<evidence type="ECO:0000313" key="2">
    <source>
        <dbReference type="Proteomes" id="UP000231152"/>
    </source>
</evidence>
<dbReference type="InterPro" id="IPR051319">
    <property type="entry name" value="Oligoribo/pAp-PDE_c-di-AMP_PDE"/>
</dbReference>
<sequence length="334" mass="37571">MGIPAEVIVSGRSPLIDRCQFLPHSHDIVCDGTSLKNLVIKILPKDGKLRDFRYEVEGDMLKIYLAPSAGKLNPADVKAEIGKPGHDLIVVLDTPDLESLGDLYTEHPDFFYETPIINIDHNPANEQYGQINFVDITAVSTTELLYRLVQILGDEHLDEDMATTLLAGMIAKTESFKAPNVTPRSLMIAAELVQRGARRDEIIHHLYRQHDVKTLRLWGRVLARLQHDSERRFVWSLITKEDFVKSETKEEDLLGIIDELITTTPQAKTIALLYEKDDGTIGGWLKTNPNYNALDLTKHWQGIGSKAMARFAVPTSDLRAAEKELIEVVKTIKV</sequence>
<gene>
    <name evidence="1" type="ORF">COV04_01820</name>
</gene>
<evidence type="ECO:0008006" key="3">
    <source>
        <dbReference type="Google" id="ProtNLM"/>
    </source>
</evidence>